<dbReference type="EMBL" id="PFNG01000184">
    <property type="protein sequence ID" value="PIZ36873.1"/>
    <property type="molecule type" value="Genomic_DNA"/>
</dbReference>
<dbReference type="Gene3D" id="3.90.1640.10">
    <property type="entry name" value="inorganic pyrophosphatase (n-terminal core)"/>
    <property type="match status" value="1"/>
</dbReference>
<evidence type="ECO:0000259" key="1">
    <source>
        <dbReference type="Pfam" id="PF01368"/>
    </source>
</evidence>
<dbReference type="SUPFAM" id="SSF64182">
    <property type="entry name" value="DHH phosphoesterases"/>
    <property type="match status" value="1"/>
</dbReference>
<reference evidence="4" key="1">
    <citation type="submission" date="2017-09" db="EMBL/GenBank/DDBJ databases">
        <title>Depth-based differentiation of microbial function through sediment-hosted aquifers and enrichment of novel symbionts in the deep terrestrial subsurface.</title>
        <authorList>
            <person name="Probst A.J."/>
            <person name="Ladd B."/>
            <person name="Jarett J.K."/>
            <person name="Geller-Mcgrath D.E."/>
            <person name="Sieber C.M.K."/>
            <person name="Emerson J.B."/>
            <person name="Anantharaman K."/>
            <person name="Thomas B.C."/>
            <person name="Malmstrom R."/>
            <person name="Stieglmeier M."/>
            <person name="Klingl A."/>
            <person name="Woyke T."/>
            <person name="Ryan C.M."/>
            <person name="Banfield J.F."/>
        </authorList>
    </citation>
    <scope>NUCLEOTIDE SEQUENCE [LARGE SCALE GENOMIC DNA]</scope>
</reference>
<feature type="domain" description="DDH" evidence="1">
    <location>
        <begin position="21"/>
        <end position="162"/>
    </location>
</feature>
<dbReference type="InterPro" id="IPR001667">
    <property type="entry name" value="DDH_dom"/>
</dbReference>
<gene>
    <name evidence="3" type="ORF">COY37_07915</name>
</gene>
<evidence type="ECO:0000259" key="2">
    <source>
        <dbReference type="Pfam" id="PF02272"/>
    </source>
</evidence>
<dbReference type="RefSeq" id="WP_286677419.1">
    <property type="nucleotide sequence ID" value="NZ_MNXI01000004.1"/>
</dbReference>
<dbReference type="AlphaFoldDB" id="A0A2M7T6Q1"/>
<dbReference type="InterPro" id="IPR051319">
    <property type="entry name" value="Oligoribo/pAp-PDE_c-di-AMP_PDE"/>
</dbReference>
<dbReference type="InterPro" id="IPR038763">
    <property type="entry name" value="DHH_sf"/>
</dbReference>
<dbReference type="PANTHER" id="PTHR47618:SF1">
    <property type="entry name" value="BIFUNCTIONAL OLIGORIBONUCLEASE AND PAP PHOSPHATASE NRNA"/>
    <property type="match status" value="1"/>
</dbReference>
<comment type="caution">
    <text evidence="3">The sequence shown here is derived from an EMBL/GenBank/DDBJ whole genome shotgun (WGS) entry which is preliminary data.</text>
</comment>
<evidence type="ECO:0000313" key="4">
    <source>
        <dbReference type="Proteomes" id="UP000230956"/>
    </source>
</evidence>
<dbReference type="Gene3D" id="3.10.310.30">
    <property type="match status" value="1"/>
</dbReference>
<proteinExistence type="predicted"/>
<feature type="domain" description="DHHA1" evidence="2">
    <location>
        <begin position="225"/>
        <end position="316"/>
    </location>
</feature>
<accession>A0A2M7T6Q1</accession>
<organism evidence="3 4">
    <name type="scientific">Candidatus Aquicultor secundus</name>
    <dbReference type="NCBI Taxonomy" id="1973895"/>
    <lineage>
        <taxon>Bacteria</taxon>
        <taxon>Bacillati</taxon>
        <taxon>Actinomycetota</taxon>
        <taxon>Candidatus Aquicultoria</taxon>
        <taxon>Candidatus Aquicultorales</taxon>
        <taxon>Candidatus Aquicultoraceae</taxon>
        <taxon>Candidatus Aquicultor</taxon>
    </lineage>
</organism>
<sequence>MINESNKFKKIAAKLKEANSVAITIHVQPDGDALGSLLAMTLYLKRLGKAVCATWGEEIRIPAHYTWLPGIDAIRAFSSCIEADVLLTLDCANAHRLGLLEEKLPVFKTVINIDHHIDNSRFGTINLLDFDAAATCEIIYDLLQVMEADITPDIATLLYAGIVTDTGRFQYQNTTAKTLRAAADLVDHGVSPNAIFEKIYENTSFASLKLLARILERAEHVEQSGFIYSYVLDSDLKELDISMSDTETYIDYLRTAKEASVAGIFKETPDGKLKVSLRSKGVIDVGTIVREAGGGGHRNAAGGTLDMSIPEAVKWISSRVLAQKAASATR</sequence>
<name>A0A2M7T6Q1_9ACTN</name>
<dbReference type="PANTHER" id="PTHR47618">
    <property type="entry name" value="BIFUNCTIONAL OLIGORIBONUCLEASE AND PAP PHOSPHATASE NRNA"/>
    <property type="match status" value="1"/>
</dbReference>
<dbReference type="Pfam" id="PF01368">
    <property type="entry name" value="DHH"/>
    <property type="match status" value="1"/>
</dbReference>
<dbReference type="InterPro" id="IPR003156">
    <property type="entry name" value="DHHA1_dom"/>
</dbReference>
<dbReference type="GO" id="GO:0003676">
    <property type="term" value="F:nucleic acid binding"/>
    <property type="evidence" value="ECO:0007669"/>
    <property type="project" value="InterPro"/>
</dbReference>
<dbReference type="Pfam" id="PF02272">
    <property type="entry name" value="DHHA1"/>
    <property type="match status" value="1"/>
</dbReference>
<dbReference type="Proteomes" id="UP000230956">
    <property type="component" value="Unassembled WGS sequence"/>
</dbReference>
<evidence type="ECO:0000313" key="3">
    <source>
        <dbReference type="EMBL" id="PIZ36873.1"/>
    </source>
</evidence>
<protein>
    <submittedName>
        <fullName evidence="3">Uncharacterized protein</fullName>
    </submittedName>
</protein>